<feature type="region of interest" description="Disordered" evidence="1">
    <location>
        <begin position="73"/>
        <end position="92"/>
    </location>
</feature>
<gene>
    <name evidence="2" type="ORF">S06H3_22338</name>
</gene>
<protein>
    <submittedName>
        <fullName evidence="2">Uncharacterized protein</fullName>
    </submittedName>
</protein>
<evidence type="ECO:0000313" key="2">
    <source>
        <dbReference type="EMBL" id="GAI13646.1"/>
    </source>
</evidence>
<proteinExistence type="predicted"/>
<dbReference type="EMBL" id="BARV01011915">
    <property type="protein sequence ID" value="GAI13646.1"/>
    <property type="molecule type" value="Genomic_DNA"/>
</dbReference>
<accession>X1M6E7</accession>
<reference evidence="2" key="1">
    <citation type="journal article" date="2014" name="Front. Microbiol.">
        <title>High frequency of phylogenetically diverse reductive dehalogenase-homologous genes in deep subseafloor sedimentary metagenomes.</title>
        <authorList>
            <person name="Kawai M."/>
            <person name="Futagami T."/>
            <person name="Toyoda A."/>
            <person name="Takaki Y."/>
            <person name="Nishi S."/>
            <person name="Hori S."/>
            <person name="Arai W."/>
            <person name="Tsubouchi T."/>
            <person name="Morono Y."/>
            <person name="Uchiyama I."/>
            <person name="Ito T."/>
            <person name="Fujiyama A."/>
            <person name="Inagaki F."/>
            <person name="Takami H."/>
        </authorList>
    </citation>
    <scope>NUCLEOTIDE SEQUENCE</scope>
    <source>
        <strain evidence="2">Expedition CK06-06</strain>
    </source>
</reference>
<name>X1M6E7_9ZZZZ</name>
<organism evidence="2">
    <name type="scientific">marine sediment metagenome</name>
    <dbReference type="NCBI Taxonomy" id="412755"/>
    <lineage>
        <taxon>unclassified sequences</taxon>
        <taxon>metagenomes</taxon>
        <taxon>ecological metagenomes</taxon>
    </lineage>
</organism>
<evidence type="ECO:0000256" key="1">
    <source>
        <dbReference type="SAM" id="MobiDB-lite"/>
    </source>
</evidence>
<comment type="caution">
    <text evidence="2">The sequence shown here is derived from an EMBL/GenBank/DDBJ whole genome shotgun (WGS) entry which is preliminary data.</text>
</comment>
<dbReference type="AlphaFoldDB" id="X1M6E7"/>
<feature type="non-terminal residue" evidence="2">
    <location>
        <position position="1"/>
    </location>
</feature>
<feature type="compositionally biased region" description="Basic and acidic residues" evidence="1">
    <location>
        <begin position="73"/>
        <end position="85"/>
    </location>
</feature>
<sequence>VDEAIELLKTKAKEEHNKEMLPVPKPRLATCQFCSSENDPSKMAAPIMCMSCYGYLMGQIQTAKVEAEKDAAAAADKLPDNKEEVSAGDTPT</sequence>